<comment type="cofactor">
    <cofactor evidence="7">
        <name>heme</name>
        <dbReference type="ChEBI" id="CHEBI:30413"/>
    </cofactor>
</comment>
<evidence type="ECO:0000256" key="1">
    <source>
        <dbReference type="ARBA" id="ARBA00010617"/>
    </source>
</evidence>
<dbReference type="InterPro" id="IPR050196">
    <property type="entry name" value="Cytochrome_P450_Monoox"/>
</dbReference>
<protein>
    <recommendedName>
        <fullName evidence="10">Cytochrome P450</fullName>
    </recommendedName>
</protein>
<keyword evidence="3 7" id="KW-0479">Metal-binding</keyword>
<dbReference type="InterPro" id="IPR002401">
    <property type="entry name" value="Cyt_P450_E_grp-I"/>
</dbReference>
<accession>A0A7R9TQY4</accession>
<gene>
    <name evidence="9" type="ORF">PCOL08062_LOCUS7705</name>
</gene>
<feature type="region of interest" description="Disordered" evidence="8">
    <location>
        <begin position="682"/>
        <end position="703"/>
    </location>
</feature>
<dbReference type="GO" id="GO:0004497">
    <property type="term" value="F:monooxygenase activity"/>
    <property type="evidence" value="ECO:0007669"/>
    <property type="project" value="UniProtKB-KW"/>
</dbReference>
<reference evidence="9" key="1">
    <citation type="submission" date="2021-01" db="EMBL/GenBank/DDBJ databases">
        <authorList>
            <person name="Corre E."/>
            <person name="Pelletier E."/>
            <person name="Niang G."/>
            <person name="Scheremetjew M."/>
            <person name="Finn R."/>
            <person name="Kale V."/>
            <person name="Holt S."/>
            <person name="Cochrane G."/>
            <person name="Meng A."/>
            <person name="Brown T."/>
            <person name="Cohen L."/>
        </authorList>
    </citation>
    <scope>NUCLEOTIDE SEQUENCE</scope>
    <source>
        <strain evidence="9">CCMP1413</strain>
    </source>
</reference>
<dbReference type="PANTHER" id="PTHR24291:SF50">
    <property type="entry name" value="BIFUNCTIONAL ALBAFLAVENONE MONOOXYGENASE_TERPENE SYNTHASE"/>
    <property type="match status" value="1"/>
</dbReference>
<dbReference type="PANTHER" id="PTHR24291">
    <property type="entry name" value="CYTOCHROME P450 FAMILY 4"/>
    <property type="match status" value="1"/>
</dbReference>
<evidence type="ECO:0000256" key="3">
    <source>
        <dbReference type="ARBA" id="ARBA00022723"/>
    </source>
</evidence>
<dbReference type="InterPro" id="IPR017972">
    <property type="entry name" value="Cyt_P450_CS"/>
</dbReference>
<dbReference type="PRINTS" id="PR00385">
    <property type="entry name" value="P450"/>
</dbReference>
<feature type="compositionally biased region" description="Low complexity" evidence="8">
    <location>
        <begin position="276"/>
        <end position="286"/>
    </location>
</feature>
<sequence length="703" mass="76139">MASSGLAAMARCAAPAGVSGRRRGGGGATQRQHGRAEQCGLRPQQRRPVHPPRCARGNTRGDVRAGVAGMRSGAGSTADGSADGPCPVGMGDELHASETAGADDRDEASSSSSCPYTAVKEGVSAVSEGVANAVSLRLPRVDLDSWTFLQSVIKAADAPAGMADAMLEWSNDHGMTVGIINRPFGPTCVSTVDPAVVEYVCYQNASNYKDRMLPDAFRYVTKYKGLTGSDGEYNRQHRLLCQKPFLYQPNLHDFAGVITDRVSAMIDAWDEAGVAMGDQRGQQQRGQRGGSGGAGAAHGASEAHPLRVDMNEMSQRVTLDIISLIAFNHDFRQVERTRREMLAEATSGDYVNEPDELLDAYNLSSEIMGQLFITPVPLLKLASALGVPKVVQLEESYETLERVGMSIVDQRRAVLAERAERDGGIKAECLLDTLVTATNPDGTPLSNDDLWGDVNDIMAAGHRTQASAMCVALYHLSRDLPLLEAAMAEVDTLGGRVPTYEDVKEGRLELIQRVVKEGLRMYAPINLFPRLAGGDDELPTGHTVEKGDFILLSSYAMGRNPRVWKDPMKFDPDRFLESNLVAMQEERGSELGLSEEDVKRNVQRILNGRDFVYTPFGAGPRSCIGGTFAQMSVTLILTTCLQRYHFRPSDNPAHPNGDELPLKYDTTIVFPEGVHMRMWPREKKGGEAGDAAELGRQAAPAMA</sequence>
<keyword evidence="5 7" id="KW-0408">Iron</keyword>
<comment type="similarity">
    <text evidence="1">Belongs to the cytochrome P450 family.</text>
</comment>
<dbReference type="InterPro" id="IPR036396">
    <property type="entry name" value="Cyt_P450_sf"/>
</dbReference>
<dbReference type="GO" id="GO:0020037">
    <property type="term" value="F:heme binding"/>
    <property type="evidence" value="ECO:0007669"/>
    <property type="project" value="InterPro"/>
</dbReference>
<evidence type="ECO:0000313" key="9">
    <source>
        <dbReference type="EMBL" id="CAD8242606.1"/>
    </source>
</evidence>
<dbReference type="GO" id="GO:0005506">
    <property type="term" value="F:iron ion binding"/>
    <property type="evidence" value="ECO:0007669"/>
    <property type="project" value="InterPro"/>
</dbReference>
<dbReference type="GO" id="GO:0016705">
    <property type="term" value="F:oxidoreductase activity, acting on paired donors, with incorporation or reduction of molecular oxygen"/>
    <property type="evidence" value="ECO:0007669"/>
    <property type="project" value="InterPro"/>
</dbReference>
<evidence type="ECO:0000256" key="6">
    <source>
        <dbReference type="ARBA" id="ARBA00023033"/>
    </source>
</evidence>
<evidence type="ECO:0000256" key="4">
    <source>
        <dbReference type="ARBA" id="ARBA00023002"/>
    </source>
</evidence>
<feature type="binding site" description="axial binding residue" evidence="7">
    <location>
        <position position="623"/>
    </location>
    <ligand>
        <name>heme</name>
        <dbReference type="ChEBI" id="CHEBI:30413"/>
    </ligand>
    <ligandPart>
        <name>Fe</name>
        <dbReference type="ChEBI" id="CHEBI:18248"/>
    </ligandPart>
</feature>
<evidence type="ECO:0000256" key="5">
    <source>
        <dbReference type="ARBA" id="ARBA00023004"/>
    </source>
</evidence>
<proteinExistence type="inferred from homology"/>
<dbReference type="SUPFAM" id="SSF48264">
    <property type="entry name" value="Cytochrome P450"/>
    <property type="match status" value="1"/>
</dbReference>
<keyword evidence="6" id="KW-0503">Monooxygenase</keyword>
<dbReference type="EMBL" id="HBDZ01010093">
    <property type="protein sequence ID" value="CAD8242606.1"/>
    <property type="molecule type" value="Transcribed_RNA"/>
</dbReference>
<feature type="compositionally biased region" description="Gly residues" evidence="8">
    <location>
        <begin position="287"/>
        <end position="296"/>
    </location>
</feature>
<feature type="region of interest" description="Disordered" evidence="8">
    <location>
        <begin position="276"/>
        <end position="301"/>
    </location>
</feature>
<organism evidence="9">
    <name type="scientific">Prasinoderma coloniale</name>
    <dbReference type="NCBI Taxonomy" id="156133"/>
    <lineage>
        <taxon>Eukaryota</taxon>
        <taxon>Viridiplantae</taxon>
        <taxon>Prasinodermophyta</taxon>
        <taxon>Prasinodermophyceae</taxon>
        <taxon>Prasinodermales</taxon>
        <taxon>Prasinodermaceae</taxon>
        <taxon>Prasinoderma</taxon>
    </lineage>
</organism>
<feature type="compositionally biased region" description="Low complexity" evidence="8">
    <location>
        <begin position="73"/>
        <end position="84"/>
    </location>
</feature>
<feature type="region of interest" description="Disordered" evidence="8">
    <location>
        <begin position="1"/>
        <end position="115"/>
    </location>
</feature>
<name>A0A7R9TQY4_9VIRI</name>
<evidence type="ECO:0000256" key="8">
    <source>
        <dbReference type="SAM" id="MobiDB-lite"/>
    </source>
</evidence>
<evidence type="ECO:0008006" key="10">
    <source>
        <dbReference type="Google" id="ProtNLM"/>
    </source>
</evidence>
<dbReference type="AlphaFoldDB" id="A0A7R9TQY4"/>
<keyword evidence="4" id="KW-0560">Oxidoreductase</keyword>
<evidence type="ECO:0000256" key="2">
    <source>
        <dbReference type="ARBA" id="ARBA00022617"/>
    </source>
</evidence>
<dbReference type="PROSITE" id="PS00086">
    <property type="entry name" value="CYTOCHROME_P450"/>
    <property type="match status" value="1"/>
</dbReference>
<dbReference type="Gene3D" id="1.10.630.10">
    <property type="entry name" value="Cytochrome P450"/>
    <property type="match status" value="1"/>
</dbReference>
<dbReference type="PRINTS" id="PR00463">
    <property type="entry name" value="EP450I"/>
</dbReference>
<evidence type="ECO:0000256" key="7">
    <source>
        <dbReference type="PIRSR" id="PIRSR602401-1"/>
    </source>
</evidence>
<dbReference type="InterPro" id="IPR001128">
    <property type="entry name" value="Cyt_P450"/>
</dbReference>
<keyword evidence="2 7" id="KW-0349">Heme</keyword>
<dbReference type="Pfam" id="PF00067">
    <property type="entry name" value="p450"/>
    <property type="match status" value="1"/>
</dbReference>